<dbReference type="NCBIfam" id="TIGR00621">
    <property type="entry name" value="ssb"/>
    <property type="match status" value="1"/>
</dbReference>
<dbReference type="HAMAP" id="MF_00984">
    <property type="entry name" value="SSB"/>
    <property type="match status" value="1"/>
</dbReference>
<dbReference type="InterPro" id="IPR011344">
    <property type="entry name" value="ssDNA-bd"/>
</dbReference>
<dbReference type="AlphaFoldDB" id="A0A1G8HNB7"/>
<comment type="subunit">
    <text evidence="2">Homotetramer.</text>
</comment>
<evidence type="ECO:0000313" key="5">
    <source>
        <dbReference type="EMBL" id="SDI08062.1"/>
    </source>
</evidence>
<gene>
    <name evidence="5" type="ORF">SAMN05216352_104335</name>
</gene>
<dbReference type="EMBL" id="FNDU01000004">
    <property type="protein sequence ID" value="SDI08062.1"/>
    <property type="molecule type" value="Genomic_DNA"/>
</dbReference>
<sequence>MFNQVTIVGRFTRDPEVTYTKDGTAVCNFTLAVQRSFRNMQGDFDADFVPITVWRKQAENTALYCHKGALVGVNGRIHTRIYENKDQKRIQVVEVNADQVRLLKLNSNQQSPAASPEASPVDKNSRDGVQTPLAPTENVPVMNVRETNTPQ</sequence>
<organism evidence="5 6">
    <name type="scientific">Alteribacillus bidgolensis</name>
    <dbReference type="NCBI Taxonomy" id="930129"/>
    <lineage>
        <taxon>Bacteria</taxon>
        <taxon>Bacillati</taxon>
        <taxon>Bacillota</taxon>
        <taxon>Bacilli</taxon>
        <taxon>Bacillales</taxon>
        <taxon>Bacillaceae</taxon>
        <taxon>Alteribacillus</taxon>
    </lineage>
</organism>
<name>A0A1G8HNB7_9BACI</name>
<comment type="caution">
    <text evidence="2">Lacks conserved residue(s) required for the propagation of feature annotation.</text>
</comment>
<evidence type="ECO:0000256" key="3">
    <source>
        <dbReference type="PIRNR" id="PIRNR002070"/>
    </source>
</evidence>
<dbReference type="GO" id="GO:0003697">
    <property type="term" value="F:single-stranded DNA binding"/>
    <property type="evidence" value="ECO:0007669"/>
    <property type="project" value="UniProtKB-UniRule"/>
</dbReference>
<dbReference type="STRING" id="930129.SAMN05216352_104335"/>
<keyword evidence="1 2" id="KW-0238">DNA-binding</keyword>
<dbReference type="GO" id="GO:0006260">
    <property type="term" value="P:DNA replication"/>
    <property type="evidence" value="ECO:0007669"/>
    <property type="project" value="InterPro"/>
</dbReference>
<dbReference type="InterPro" id="IPR000424">
    <property type="entry name" value="Primosome_PriB/ssb"/>
</dbReference>
<dbReference type="PANTHER" id="PTHR10302">
    <property type="entry name" value="SINGLE-STRANDED DNA-BINDING PROTEIN"/>
    <property type="match status" value="1"/>
</dbReference>
<dbReference type="Pfam" id="PF00436">
    <property type="entry name" value="SSB"/>
    <property type="match status" value="1"/>
</dbReference>
<dbReference type="SUPFAM" id="SSF50249">
    <property type="entry name" value="Nucleic acid-binding proteins"/>
    <property type="match status" value="1"/>
</dbReference>
<dbReference type="GO" id="GO:0009295">
    <property type="term" value="C:nucleoid"/>
    <property type="evidence" value="ECO:0007669"/>
    <property type="project" value="TreeGrafter"/>
</dbReference>
<reference evidence="5 6" key="1">
    <citation type="submission" date="2016-10" db="EMBL/GenBank/DDBJ databases">
        <authorList>
            <person name="de Groot N.N."/>
        </authorList>
    </citation>
    <scope>NUCLEOTIDE SEQUENCE [LARGE SCALE GENOMIC DNA]</scope>
    <source>
        <strain evidence="6">P4B,CCM 7963,CECT 7998,DSM 25260,IBRC-M 10614,KCTC 13821</strain>
    </source>
</reference>
<dbReference type="RefSeq" id="WP_091584033.1">
    <property type="nucleotide sequence ID" value="NZ_FNDU01000004.1"/>
</dbReference>
<dbReference type="Gene3D" id="2.40.50.140">
    <property type="entry name" value="Nucleic acid-binding proteins"/>
    <property type="match status" value="1"/>
</dbReference>
<accession>A0A1G8HNB7</accession>
<dbReference type="OrthoDB" id="9809878at2"/>
<evidence type="ECO:0000313" key="6">
    <source>
        <dbReference type="Proteomes" id="UP000199017"/>
    </source>
</evidence>
<evidence type="ECO:0000256" key="1">
    <source>
        <dbReference type="ARBA" id="ARBA00023125"/>
    </source>
</evidence>
<dbReference type="PROSITE" id="PS50935">
    <property type="entry name" value="SSB"/>
    <property type="match status" value="1"/>
</dbReference>
<dbReference type="InterPro" id="IPR012340">
    <property type="entry name" value="NA-bd_OB-fold"/>
</dbReference>
<protein>
    <recommendedName>
        <fullName evidence="2 3">Single-stranded DNA-binding protein</fullName>
        <shortName evidence="2">SSB</shortName>
    </recommendedName>
</protein>
<dbReference type="Proteomes" id="UP000199017">
    <property type="component" value="Unassembled WGS sequence"/>
</dbReference>
<dbReference type="CDD" id="cd04496">
    <property type="entry name" value="SSB_OBF"/>
    <property type="match status" value="1"/>
</dbReference>
<keyword evidence="6" id="KW-1185">Reference proteome</keyword>
<dbReference type="PIRSF" id="PIRSF002070">
    <property type="entry name" value="SSB"/>
    <property type="match status" value="1"/>
</dbReference>
<evidence type="ECO:0000256" key="4">
    <source>
        <dbReference type="SAM" id="MobiDB-lite"/>
    </source>
</evidence>
<dbReference type="PANTHER" id="PTHR10302:SF27">
    <property type="entry name" value="SINGLE-STRANDED DNA-BINDING PROTEIN"/>
    <property type="match status" value="1"/>
</dbReference>
<proteinExistence type="inferred from homology"/>
<evidence type="ECO:0000256" key="2">
    <source>
        <dbReference type="HAMAP-Rule" id="MF_00984"/>
    </source>
</evidence>
<feature type="region of interest" description="Disordered" evidence="4">
    <location>
        <begin position="106"/>
        <end position="151"/>
    </location>
</feature>